<dbReference type="KEGG" id="tpf:TPHA_0F03310"/>
<name>G8BUM6_TETPH</name>
<proteinExistence type="predicted"/>
<dbReference type="GeneID" id="11535387"/>
<dbReference type="AlphaFoldDB" id="G8BUM6"/>
<accession>G8BUM6</accession>
<evidence type="ECO:0000313" key="1">
    <source>
        <dbReference type="EMBL" id="CCE63812.1"/>
    </source>
</evidence>
<dbReference type="RefSeq" id="XP_003686246.1">
    <property type="nucleotide sequence ID" value="XM_003686198.1"/>
</dbReference>
<dbReference type="HOGENOM" id="CLU_1403287_0_0_1"/>
<dbReference type="Proteomes" id="UP000005666">
    <property type="component" value="Chromosome 6"/>
</dbReference>
<keyword evidence="2" id="KW-1185">Reference proteome</keyword>
<organism evidence="1 2">
    <name type="scientific">Tetrapisispora phaffii (strain ATCC 24235 / CBS 4417 / NBRC 1672 / NRRL Y-8282 / UCD 70-5)</name>
    <name type="common">Yeast</name>
    <name type="synonym">Fabospora phaffii</name>
    <dbReference type="NCBI Taxonomy" id="1071381"/>
    <lineage>
        <taxon>Eukaryota</taxon>
        <taxon>Fungi</taxon>
        <taxon>Dikarya</taxon>
        <taxon>Ascomycota</taxon>
        <taxon>Saccharomycotina</taxon>
        <taxon>Saccharomycetes</taxon>
        <taxon>Saccharomycetales</taxon>
        <taxon>Saccharomycetaceae</taxon>
        <taxon>Tetrapisispora</taxon>
    </lineage>
</organism>
<protein>
    <submittedName>
        <fullName evidence="1">Uncharacterized protein</fullName>
    </submittedName>
</protein>
<gene>
    <name evidence="1" type="primary">TPHA0F03310</name>
    <name evidence="1" type="ordered locus">TPHA_0F03310</name>
</gene>
<evidence type="ECO:0000313" key="2">
    <source>
        <dbReference type="Proteomes" id="UP000005666"/>
    </source>
</evidence>
<dbReference type="EMBL" id="HE612861">
    <property type="protein sequence ID" value="CCE63812.1"/>
    <property type="molecule type" value="Genomic_DNA"/>
</dbReference>
<sequence>MPHITVLGRRCSRQRYRAIKSSSGRSAWCVRACAWPLARDQSVTALPDGFAVVSPETANTKTQNHTKWSFIVLPSARTRAHAHARTHSAISRAVSRSCPQPTPSPSRASSWTLLFLKNLCSLAFFGVTSQRSAICSLLAAAACQCLNYVVLPWTYPMSRRVRDRDSLLSVKLIAVFCYDVVVQTNSTAIEKKKC</sequence>
<reference evidence="1 2" key="1">
    <citation type="journal article" date="2011" name="Proc. Natl. Acad. Sci. U.S.A.">
        <title>Evolutionary erosion of yeast sex chromosomes by mating-type switching accidents.</title>
        <authorList>
            <person name="Gordon J.L."/>
            <person name="Armisen D."/>
            <person name="Proux-Wera E."/>
            <person name="Oheigeartaigh S.S."/>
            <person name="Byrne K.P."/>
            <person name="Wolfe K.H."/>
        </authorList>
    </citation>
    <scope>NUCLEOTIDE SEQUENCE [LARGE SCALE GENOMIC DNA]</scope>
    <source>
        <strain evidence="2">ATCC 24235 / CBS 4417 / NBRC 1672 / NRRL Y-8282 / UCD 70-5</strain>
    </source>
</reference>